<dbReference type="EMBL" id="JANPWB010000006">
    <property type="protein sequence ID" value="KAJ1180177.1"/>
    <property type="molecule type" value="Genomic_DNA"/>
</dbReference>
<sequence>WPHPRIETRTFSTLRANSQTWRTGAEETTFACWGSQKMKKADIQAFLSSTLPKLTSLNFYPPLEFQRVHRVGPKCSDASLRPRPISPAYYATIRPGKYYK</sequence>
<proteinExistence type="predicted"/>
<gene>
    <name evidence="1" type="ORF">NDU88_005401</name>
</gene>
<keyword evidence="2" id="KW-1185">Reference proteome</keyword>
<evidence type="ECO:0000313" key="2">
    <source>
        <dbReference type="Proteomes" id="UP001066276"/>
    </source>
</evidence>
<dbReference type="AlphaFoldDB" id="A0AAV7TU49"/>
<accession>A0AAV7TU49</accession>
<name>A0AAV7TU49_PLEWA</name>
<reference evidence="1" key="1">
    <citation type="journal article" date="2022" name="bioRxiv">
        <title>Sequencing and chromosome-scale assembly of the giantPleurodeles waltlgenome.</title>
        <authorList>
            <person name="Brown T."/>
            <person name="Elewa A."/>
            <person name="Iarovenko S."/>
            <person name="Subramanian E."/>
            <person name="Araus A.J."/>
            <person name="Petzold A."/>
            <person name="Susuki M."/>
            <person name="Suzuki K.-i.T."/>
            <person name="Hayashi T."/>
            <person name="Toyoda A."/>
            <person name="Oliveira C."/>
            <person name="Osipova E."/>
            <person name="Leigh N.D."/>
            <person name="Simon A."/>
            <person name="Yun M.H."/>
        </authorList>
    </citation>
    <scope>NUCLEOTIDE SEQUENCE</scope>
    <source>
        <strain evidence="1">20211129_DDA</strain>
        <tissue evidence="1">Liver</tissue>
    </source>
</reference>
<protein>
    <submittedName>
        <fullName evidence="1">Uncharacterized protein</fullName>
    </submittedName>
</protein>
<dbReference type="Proteomes" id="UP001066276">
    <property type="component" value="Chromosome 3_2"/>
</dbReference>
<organism evidence="1 2">
    <name type="scientific">Pleurodeles waltl</name>
    <name type="common">Iberian ribbed newt</name>
    <dbReference type="NCBI Taxonomy" id="8319"/>
    <lineage>
        <taxon>Eukaryota</taxon>
        <taxon>Metazoa</taxon>
        <taxon>Chordata</taxon>
        <taxon>Craniata</taxon>
        <taxon>Vertebrata</taxon>
        <taxon>Euteleostomi</taxon>
        <taxon>Amphibia</taxon>
        <taxon>Batrachia</taxon>
        <taxon>Caudata</taxon>
        <taxon>Salamandroidea</taxon>
        <taxon>Salamandridae</taxon>
        <taxon>Pleurodelinae</taxon>
        <taxon>Pleurodeles</taxon>
    </lineage>
</organism>
<evidence type="ECO:0000313" key="1">
    <source>
        <dbReference type="EMBL" id="KAJ1180177.1"/>
    </source>
</evidence>
<comment type="caution">
    <text evidence="1">The sequence shown here is derived from an EMBL/GenBank/DDBJ whole genome shotgun (WGS) entry which is preliminary data.</text>
</comment>
<feature type="non-terminal residue" evidence="1">
    <location>
        <position position="100"/>
    </location>
</feature>
<feature type="non-terminal residue" evidence="1">
    <location>
        <position position="1"/>
    </location>
</feature>